<gene>
    <name evidence="1" type="ORF">PS704_04914</name>
</gene>
<name>A0A5E7ESZ4_PSEFL</name>
<accession>A0A5E7ESZ4</accession>
<dbReference type="EMBL" id="CABVHP010000019">
    <property type="protein sequence ID" value="VVO29814.1"/>
    <property type="molecule type" value="Genomic_DNA"/>
</dbReference>
<reference evidence="1 2" key="1">
    <citation type="submission" date="2019-09" db="EMBL/GenBank/DDBJ databases">
        <authorList>
            <person name="Chandra G."/>
            <person name="Truman W A."/>
        </authorList>
    </citation>
    <scope>NUCLEOTIDE SEQUENCE [LARGE SCALE GENOMIC DNA]</scope>
    <source>
        <strain evidence="1">PS704</strain>
    </source>
</reference>
<protein>
    <submittedName>
        <fullName evidence="1">Uncharacterized protein</fullName>
    </submittedName>
</protein>
<dbReference type="RefSeq" id="WP_224792485.1">
    <property type="nucleotide sequence ID" value="NZ_CABVHP010000019.1"/>
</dbReference>
<dbReference type="Proteomes" id="UP000326557">
    <property type="component" value="Unassembled WGS sequence"/>
</dbReference>
<sequence length="435" mass="48218">MDAAQCSGVFNVLKPSIALGRLTTRTLLLGACLIVSAPQIEARVMPITATFNPDPNNPQKNEFRNTTPNGGFCGTYPAICKTHNIFSLRSHVGNIPFGGPILPNHPDVRQGAMIKTPATWRSLTVRNRETGEPAEVEIRIAGVGGVYYLSDDVRTLTGQTDIVWGHRMLWAGGDWQNAPSPCVAIGPLSYYGNSGFQFFWLTPQETVCAKQAMFLIPEFKLHYMDFTYELRTPNPLKMSTGVYEGTQVYTVGPGGDFDLGDIVVPSDNIIQLDFTLTVEHTLKVEVPPGGNRVELVPQGGWQAWLQQGRKPTRLFRDQTFNISASSRFKMKLECEHTQDSRTCSLREPVSGNFVPLNVSVSLPRGLSDESGRAVERRPLLMDGSGTELFQPAFYVESRPGTLHFEIPSREVEQMLQPGHQRQYSGNVTVVWDSEV</sequence>
<proteinExistence type="predicted"/>
<organism evidence="1 2">
    <name type="scientific">Pseudomonas fluorescens</name>
    <dbReference type="NCBI Taxonomy" id="294"/>
    <lineage>
        <taxon>Bacteria</taxon>
        <taxon>Pseudomonadati</taxon>
        <taxon>Pseudomonadota</taxon>
        <taxon>Gammaproteobacteria</taxon>
        <taxon>Pseudomonadales</taxon>
        <taxon>Pseudomonadaceae</taxon>
        <taxon>Pseudomonas</taxon>
    </lineage>
</organism>
<evidence type="ECO:0000313" key="2">
    <source>
        <dbReference type="Proteomes" id="UP000326557"/>
    </source>
</evidence>
<evidence type="ECO:0000313" key="1">
    <source>
        <dbReference type="EMBL" id="VVO29814.1"/>
    </source>
</evidence>
<dbReference type="AlphaFoldDB" id="A0A5E7ESZ4"/>